<evidence type="ECO:0000256" key="4">
    <source>
        <dbReference type="ARBA" id="ARBA00023002"/>
    </source>
</evidence>
<evidence type="ECO:0000313" key="7">
    <source>
        <dbReference type="EMBL" id="KAJ5197689.1"/>
    </source>
</evidence>
<dbReference type="SUPFAM" id="SSF81296">
    <property type="entry name" value="E set domains"/>
    <property type="match status" value="1"/>
</dbReference>
<dbReference type="InterPro" id="IPR014756">
    <property type="entry name" value="Ig_E-set"/>
</dbReference>
<dbReference type="GO" id="GO:0030151">
    <property type="term" value="F:molybdenum ion binding"/>
    <property type="evidence" value="ECO:0007669"/>
    <property type="project" value="InterPro"/>
</dbReference>
<dbReference type="GO" id="GO:0043546">
    <property type="term" value="F:molybdopterin cofactor binding"/>
    <property type="evidence" value="ECO:0007669"/>
    <property type="project" value="TreeGrafter"/>
</dbReference>
<dbReference type="InterPro" id="IPR005066">
    <property type="entry name" value="MoCF_OxRdtse_dimer"/>
</dbReference>
<dbReference type="Pfam" id="PF00174">
    <property type="entry name" value="Oxidored_molyb"/>
    <property type="match status" value="1"/>
</dbReference>
<keyword evidence="4" id="KW-0560">Oxidoreductase</keyword>
<proteinExistence type="predicted"/>
<dbReference type="InterPro" id="IPR008335">
    <property type="entry name" value="Mopterin_OxRdtase_euk"/>
</dbReference>
<sequence>MADACSVTVDFINCGEYLPGSEREAQISLQSKGFFIRPPPKPHELDEDITTEARLFQTIHMGAPVVDANRWKLILDGLVDRPFCINLSQLRQMPRESIISFHECYGSPLTDPTKNVWRIGNVEWTGVPLRDLLTIARPDVVRGSFIWSDGLDSGTFAGISADRYQKDLPIYKALSPEVLVAYEMNGKSLSTERGGPVRLVVPGWFGTNSTKWLCHLSVQEKRSPSPFTTIFYNETDPADSSGVRQRSVWMVEPNSMIVRPRPEERFFSHGYIEVWGRAWGAEEIVRVDISVDRGHTWIEASVTPRRQFGWQSFRLRVFIHRCGTLIIQARATDRSGVQQPLSKRRNHVPTVQIHIKPKLCTAVETLK</sequence>
<evidence type="ECO:0000259" key="6">
    <source>
        <dbReference type="Pfam" id="PF03404"/>
    </source>
</evidence>
<dbReference type="PANTHER" id="PTHR19372">
    <property type="entry name" value="SULFITE REDUCTASE"/>
    <property type="match status" value="1"/>
</dbReference>
<dbReference type="GO" id="GO:0005739">
    <property type="term" value="C:mitochondrion"/>
    <property type="evidence" value="ECO:0007669"/>
    <property type="project" value="TreeGrafter"/>
</dbReference>
<comment type="cofactor">
    <cofactor evidence="1">
        <name>Mo-molybdopterin</name>
        <dbReference type="ChEBI" id="CHEBI:71302"/>
    </cofactor>
</comment>
<dbReference type="AlphaFoldDB" id="A0A9W9JJV8"/>
<reference evidence="7" key="1">
    <citation type="submission" date="2022-11" db="EMBL/GenBank/DDBJ databases">
        <authorList>
            <person name="Petersen C."/>
        </authorList>
    </citation>
    <scope>NUCLEOTIDE SEQUENCE</scope>
    <source>
        <strain evidence="7">IBT 20477</strain>
    </source>
</reference>
<dbReference type="Gene3D" id="2.60.40.650">
    <property type="match status" value="1"/>
</dbReference>
<dbReference type="PRINTS" id="PR00407">
    <property type="entry name" value="EUMOPTERIN"/>
</dbReference>
<feature type="domain" description="Oxidoreductase molybdopterin-binding" evidence="5">
    <location>
        <begin position="60"/>
        <end position="226"/>
    </location>
</feature>
<feature type="domain" description="Moybdenum cofactor oxidoreductase dimerisation" evidence="6">
    <location>
        <begin position="248"/>
        <end position="345"/>
    </location>
</feature>
<evidence type="ECO:0000313" key="8">
    <source>
        <dbReference type="Proteomes" id="UP001150942"/>
    </source>
</evidence>
<dbReference type="InterPro" id="IPR036374">
    <property type="entry name" value="OxRdtase_Mopterin-bd_sf"/>
</dbReference>
<evidence type="ECO:0000256" key="1">
    <source>
        <dbReference type="ARBA" id="ARBA00001924"/>
    </source>
</evidence>
<dbReference type="Pfam" id="PF03404">
    <property type="entry name" value="Mo-co_dimer"/>
    <property type="match status" value="1"/>
</dbReference>
<keyword evidence="3" id="KW-0479">Metal-binding</keyword>
<gene>
    <name evidence="7" type="ORF">N7449_008168</name>
</gene>
<evidence type="ECO:0000259" key="5">
    <source>
        <dbReference type="Pfam" id="PF00174"/>
    </source>
</evidence>
<comment type="caution">
    <text evidence="7">The sequence shown here is derived from an EMBL/GenBank/DDBJ whole genome shotgun (WGS) entry which is preliminary data.</text>
</comment>
<dbReference type="GO" id="GO:0020037">
    <property type="term" value="F:heme binding"/>
    <property type="evidence" value="ECO:0007669"/>
    <property type="project" value="TreeGrafter"/>
</dbReference>
<evidence type="ECO:0000256" key="3">
    <source>
        <dbReference type="ARBA" id="ARBA00022723"/>
    </source>
</evidence>
<dbReference type="GO" id="GO:0006790">
    <property type="term" value="P:sulfur compound metabolic process"/>
    <property type="evidence" value="ECO:0007669"/>
    <property type="project" value="TreeGrafter"/>
</dbReference>
<dbReference type="EMBL" id="JAPQKQ010000005">
    <property type="protein sequence ID" value="KAJ5197689.1"/>
    <property type="molecule type" value="Genomic_DNA"/>
</dbReference>
<dbReference type="SUPFAM" id="SSF56524">
    <property type="entry name" value="Oxidoreductase molybdopterin-binding domain"/>
    <property type="match status" value="1"/>
</dbReference>
<dbReference type="Proteomes" id="UP001150942">
    <property type="component" value="Unassembled WGS sequence"/>
</dbReference>
<dbReference type="Gene3D" id="3.90.420.10">
    <property type="entry name" value="Oxidoreductase, molybdopterin-binding domain"/>
    <property type="match status" value="1"/>
</dbReference>
<dbReference type="OrthoDB" id="10051395at2759"/>
<evidence type="ECO:0000256" key="2">
    <source>
        <dbReference type="ARBA" id="ARBA00022505"/>
    </source>
</evidence>
<dbReference type="InterPro" id="IPR000572">
    <property type="entry name" value="OxRdtase_Mopterin-bd_dom"/>
</dbReference>
<keyword evidence="8" id="KW-1185">Reference proteome</keyword>
<reference evidence="7" key="2">
    <citation type="journal article" date="2023" name="IMA Fungus">
        <title>Comparative genomic study of the Penicillium genus elucidates a diverse pangenome and 15 lateral gene transfer events.</title>
        <authorList>
            <person name="Petersen C."/>
            <person name="Sorensen T."/>
            <person name="Nielsen M.R."/>
            <person name="Sondergaard T.E."/>
            <person name="Sorensen J.L."/>
            <person name="Fitzpatrick D.A."/>
            <person name="Frisvad J.C."/>
            <person name="Nielsen K.L."/>
        </authorList>
    </citation>
    <scope>NUCLEOTIDE SEQUENCE</scope>
    <source>
        <strain evidence="7">IBT 20477</strain>
    </source>
</reference>
<organism evidence="7 8">
    <name type="scientific">Penicillium cf. viridicatum</name>
    <dbReference type="NCBI Taxonomy" id="2972119"/>
    <lineage>
        <taxon>Eukaryota</taxon>
        <taxon>Fungi</taxon>
        <taxon>Dikarya</taxon>
        <taxon>Ascomycota</taxon>
        <taxon>Pezizomycotina</taxon>
        <taxon>Eurotiomycetes</taxon>
        <taxon>Eurotiomycetidae</taxon>
        <taxon>Eurotiales</taxon>
        <taxon>Aspergillaceae</taxon>
        <taxon>Penicillium</taxon>
    </lineage>
</organism>
<name>A0A9W9JJV8_9EURO</name>
<dbReference type="GO" id="GO:0008482">
    <property type="term" value="F:sulfite oxidase activity"/>
    <property type="evidence" value="ECO:0007669"/>
    <property type="project" value="TreeGrafter"/>
</dbReference>
<accession>A0A9W9JJV8</accession>
<protein>
    <submittedName>
        <fullName evidence="7">Sulfite reductase</fullName>
    </submittedName>
</protein>
<dbReference type="PANTHER" id="PTHR19372:SF7">
    <property type="entry name" value="SULFITE OXIDASE, MITOCHONDRIAL"/>
    <property type="match status" value="1"/>
</dbReference>
<keyword evidence="2" id="KW-0500">Molybdenum</keyword>